<sequence>MLCITKYSTKIDIWSFGCILGELVTNKLLFKGKNEGDQLIQIFRLLGFLNQEEYDYFSQKVPFDSKIFEEFQIYEKQFSHLEKSDLLLDLLQRCLQFCPEKRISACEALNHPLFQEIQEKYS</sequence>
<comment type="similarity">
    <text evidence="1">Belongs to the protein kinase superfamily. CMGC Ser/Thr protein kinase family. GSK-3 subfamily.</text>
</comment>
<dbReference type="InterPro" id="IPR000719">
    <property type="entry name" value="Prot_kinase_dom"/>
</dbReference>
<dbReference type="GO" id="GO:0005737">
    <property type="term" value="C:cytoplasm"/>
    <property type="evidence" value="ECO:0007669"/>
    <property type="project" value="TreeGrafter"/>
</dbReference>
<keyword evidence="3 8" id="KW-0808">Transferase</keyword>
<dbReference type="eggNOG" id="KOG0594">
    <property type="taxonomic scope" value="Eukaryota"/>
</dbReference>
<organism evidence="8 9">
    <name type="scientific">Ichthyophthirius multifiliis</name>
    <name type="common">White spot disease agent</name>
    <name type="synonym">Ich</name>
    <dbReference type="NCBI Taxonomy" id="5932"/>
    <lineage>
        <taxon>Eukaryota</taxon>
        <taxon>Sar</taxon>
        <taxon>Alveolata</taxon>
        <taxon>Ciliophora</taxon>
        <taxon>Intramacronucleata</taxon>
        <taxon>Oligohymenophorea</taxon>
        <taxon>Hymenostomatida</taxon>
        <taxon>Ophryoglenina</taxon>
        <taxon>Ichthyophthirius</taxon>
    </lineage>
</organism>
<protein>
    <submittedName>
        <fullName evidence="8">Protein kinase domain protein</fullName>
        <ecNumber evidence="8">2.7.11.1</ecNumber>
    </submittedName>
</protein>
<dbReference type="GeneID" id="14905314"/>
<name>G0QZY6_ICHMU</name>
<evidence type="ECO:0000313" key="8">
    <source>
        <dbReference type="EMBL" id="EGR29219.1"/>
    </source>
</evidence>
<dbReference type="Gene3D" id="1.10.510.10">
    <property type="entry name" value="Transferase(Phosphotransferase) domain 1"/>
    <property type="match status" value="1"/>
</dbReference>
<evidence type="ECO:0000256" key="1">
    <source>
        <dbReference type="ARBA" id="ARBA00005527"/>
    </source>
</evidence>
<dbReference type="InterPro" id="IPR011009">
    <property type="entry name" value="Kinase-like_dom_sf"/>
</dbReference>
<reference evidence="8 9" key="1">
    <citation type="submission" date="2011-07" db="EMBL/GenBank/DDBJ databases">
        <authorList>
            <person name="Coyne R."/>
            <person name="Brami D."/>
            <person name="Johnson J."/>
            <person name="Hostetler J."/>
            <person name="Hannick L."/>
            <person name="Clark T."/>
            <person name="Cassidy-Hanley D."/>
            <person name="Inman J."/>
        </authorList>
    </citation>
    <scope>NUCLEOTIDE SEQUENCE [LARGE SCALE GENOMIC DNA]</scope>
    <source>
        <strain evidence="8 9">G5</strain>
    </source>
</reference>
<keyword evidence="2" id="KW-0723">Serine/threonine-protein kinase</keyword>
<dbReference type="PANTHER" id="PTHR24057:SF0">
    <property type="entry name" value="PROTEIN KINASE SHAGGY-RELATED"/>
    <property type="match status" value="1"/>
</dbReference>
<dbReference type="GO" id="GO:0005524">
    <property type="term" value="F:ATP binding"/>
    <property type="evidence" value="ECO:0007669"/>
    <property type="project" value="UniProtKB-KW"/>
</dbReference>
<dbReference type="EMBL" id="GL984172">
    <property type="protein sequence ID" value="EGR29219.1"/>
    <property type="molecule type" value="Genomic_DNA"/>
</dbReference>
<keyword evidence="6" id="KW-0067">ATP-binding</keyword>
<evidence type="ECO:0000256" key="4">
    <source>
        <dbReference type="ARBA" id="ARBA00022741"/>
    </source>
</evidence>
<dbReference type="Proteomes" id="UP000008983">
    <property type="component" value="Unassembled WGS sequence"/>
</dbReference>
<gene>
    <name evidence="8" type="ORF">IMG5_160560</name>
</gene>
<dbReference type="OrthoDB" id="272141at2759"/>
<evidence type="ECO:0000256" key="6">
    <source>
        <dbReference type="ARBA" id="ARBA00022840"/>
    </source>
</evidence>
<evidence type="ECO:0000259" key="7">
    <source>
        <dbReference type="PROSITE" id="PS50011"/>
    </source>
</evidence>
<dbReference type="InterPro" id="IPR050591">
    <property type="entry name" value="GSK-3"/>
</dbReference>
<dbReference type="STRING" id="857967.G0QZY6"/>
<keyword evidence="9" id="KW-1185">Reference proteome</keyword>
<evidence type="ECO:0000256" key="5">
    <source>
        <dbReference type="ARBA" id="ARBA00022777"/>
    </source>
</evidence>
<dbReference type="Pfam" id="PF00069">
    <property type="entry name" value="Pkinase"/>
    <property type="match status" value="1"/>
</dbReference>
<dbReference type="PANTHER" id="PTHR24057">
    <property type="entry name" value="GLYCOGEN SYNTHASE KINASE-3 ALPHA"/>
    <property type="match status" value="1"/>
</dbReference>
<dbReference type="PROSITE" id="PS50011">
    <property type="entry name" value="PROTEIN_KINASE_DOM"/>
    <property type="match status" value="1"/>
</dbReference>
<keyword evidence="5 8" id="KW-0418">Kinase</keyword>
<accession>G0QZY6</accession>
<keyword evidence="4" id="KW-0547">Nucleotide-binding</keyword>
<dbReference type="GO" id="GO:0030154">
    <property type="term" value="P:cell differentiation"/>
    <property type="evidence" value="ECO:0007669"/>
    <property type="project" value="TreeGrafter"/>
</dbReference>
<feature type="domain" description="Protein kinase" evidence="7">
    <location>
        <begin position="1"/>
        <end position="114"/>
    </location>
</feature>
<proteinExistence type="inferred from homology"/>
<dbReference type="EC" id="2.7.11.1" evidence="8"/>
<dbReference type="AlphaFoldDB" id="G0QZY6"/>
<dbReference type="GO" id="GO:0007165">
    <property type="term" value="P:signal transduction"/>
    <property type="evidence" value="ECO:0007669"/>
    <property type="project" value="TreeGrafter"/>
</dbReference>
<dbReference type="InParanoid" id="G0QZY6"/>
<dbReference type="SUPFAM" id="SSF56112">
    <property type="entry name" value="Protein kinase-like (PK-like)"/>
    <property type="match status" value="1"/>
</dbReference>
<evidence type="ECO:0000256" key="2">
    <source>
        <dbReference type="ARBA" id="ARBA00022527"/>
    </source>
</evidence>
<dbReference type="GO" id="GO:0005634">
    <property type="term" value="C:nucleus"/>
    <property type="evidence" value="ECO:0007669"/>
    <property type="project" value="TreeGrafter"/>
</dbReference>
<dbReference type="OMA" id="YRTINSC"/>
<dbReference type="GO" id="GO:0004674">
    <property type="term" value="F:protein serine/threonine kinase activity"/>
    <property type="evidence" value="ECO:0007669"/>
    <property type="project" value="UniProtKB-KW"/>
</dbReference>
<evidence type="ECO:0000256" key="3">
    <source>
        <dbReference type="ARBA" id="ARBA00022679"/>
    </source>
</evidence>
<dbReference type="RefSeq" id="XP_004030455.1">
    <property type="nucleotide sequence ID" value="XM_004030407.1"/>
</dbReference>
<evidence type="ECO:0000313" key="9">
    <source>
        <dbReference type="Proteomes" id="UP000008983"/>
    </source>
</evidence>